<dbReference type="EMBL" id="JAHDYR010000025">
    <property type="protein sequence ID" value="KAG9393239.1"/>
    <property type="molecule type" value="Genomic_DNA"/>
</dbReference>
<comment type="caution">
    <text evidence="2">The sequence shown here is derived from an EMBL/GenBank/DDBJ whole genome shotgun (WGS) entry which is preliminary data.</text>
</comment>
<keyword evidence="1" id="KW-1133">Transmembrane helix</keyword>
<evidence type="ECO:0000313" key="2">
    <source>
        <dbReference type="EMBL" id="KAG9393239.1"/>
    </source>
</evidence>
<organism evidence="2 3">
    <name type="scientific">Carpediemonas membranifera</name>
    <dbReference type="NCBI Taxonomy" id="201153"/>
    <lineage>
        <taxon>Eukaryota</taxon>
        <taxon>Metamonada</taxon>
        <taxon>Carpediemonas-like organisms</taxon>
        <taxon>Carpediemonas</taxon>
    </lineage>
</organism>
<evidence type="ECO:0000256" key="1">
    <source>
        <dbReference type="SAM" id="Phobius"/>
    </source>
</evidence>
<dbReference type="AlphaFoldDB" id="A0A8J6B558"/>
<protein>
    <submittedName>
        <fullName evidence="2">Tom22</fullName>
    </submittedName>
</protein>
<dbReference type="CDD" id="cd22884">
    <property type="entry name" value="TOM22"/>
    <property type="match status" value="1"/>
</dbReference>
<keyword evidence="3" id="KW-1185">Reference proteome</keyword>
<accession>A0A8J6B558</accession>
<gene>
    <name evidence="2" type="ORF">J8273_3372</name>
</gene>
<sequence length="89" mass="9985">MQWAKNLLNKEETNVEFQDQRSIPAVDRIMEKLSIATGPMKKGVDTAKEYGKKSLGFGGKLAWIGATTTLVVGVPLIYEIERSRQMSKR</sequence>
<name>A0A8J6B558_9EUKA</name>
<dbReference type="Proteomes" id="UP000717585">
    <property type="component" value="Unassembled WGS sequence"/>
</dbReference>
<proteinExistence type="predicted"/>
<evidence type="ECO:0000313" key="3">
    <source>
        <dbReference type="Proteomes" id="UP000717585"/>
    </source>
</evidence>
<reference evidence="2" key="1">
    <citation type="submission" date="2021-05" db="EMBL/GenBank/DDBJ databases">
        <title>A free-living protist that lacks canonical eukaryotic 1 DNA replication and segregation systems.</title>
        <authorList>
            <person name="Salas-Leiva D.E."/>
            <person name="Tromer E.C."/>
            <person name="Curtis B.A."/>
            <person name="Jerlstrom-Hultqvist J."/>
            <person name="Kolisko M."/>
            <person name="Yi Z."/>
            <person name="Salas-Leiva J.S."/>
            <person name="Gallot-Lavallee L."/>
            <person name="Kops G.J.P.L."/>
            <person name="Archibald J.M."/>
            <person name="Simpson A.G.B."/>
            <person name="Roger A.J."/>
        </authorList>
    </citation>
    <scope>NUCLEOTIDE SEQUENCE</scope>
    <source>
        <strain evidence="2">BICM</strain>
    </source>
</reference>
<keyword evidence="1" id="KW-0472">Membrane</keyword>
<dbReference type="OrthoDB" id="10016939at2759"/>
<feature type="transmembrane region" description="Helical" evidence="1">
    <location>
        <begin position="61"/>
        <end position="80"/>
    </location>
</feature>
<keyword evidence="1" id="KW-0812">Transmembrane</keyword>